<keyword evidence="4" id="KW-1185">Reference proteome</keyword>
<feature type="transmembrane region" description="Helical" evidence="1">
    <location>
        <begin position="43"/>
        <end position="67"/>
    </location>
</feature>
<keyword evidence="1" id="KW-0812">Transmembrane</keyword>
<sequence length="201" mass="22583">MFRRRQQPKFHQKAIGFFWPAMGWKRSSKYVGHRVARLPGTPYSIAAGFAAGAAISFTPFMGLHIILGAAIAWLTRGNILASAIGTVVGNPWTFPFIWLATYKTGLMLGAGSGAAEEENLEFFVFFDKLIEAVKSLDWTYVGDVAWPVFWPMFIGGLPAFALSWALFFFPIRIMVKRYHSRRVKRHAIAKKSTFAGHPHDE</sequence>
<keyword evidence="1" id="KW-1133">Transmembrane helix</keyword>
<dbReference type="PANTHER" id="PTHR40547:SF1">
    <property type="entry name" value="SLL0298 PROTEIN"/>
    <property type="match status" value="1"/>
</dbReference>
<evidence type="ECO:0000256" key="1">
    <source>
        <dbReference type="SAM" id="Phobius"/>
    </source>
</evidence>
<evidence type="ECO:0000313" key="4">
    <source>
        <dbReference type="Proteomes" id="UP000231658"/>
    </source>
</evidence>
<keyword evidence="1" id="KW-0472">Membrane</keyword>
<protein>
    <recommendedName>
        <fullName evidence="2">DUF2062 domain-containing protein</fullName>
    </recommendedName>
</protein>
<evidence type="ECO:0000313" key="3">
    <source>
        <dbReference type="EMBL" id="SCA55091.1"/>
    </source>
</evidence>
<dbReference type="Proteomes" id="UP000231658">
    <property type="component" value="Unassembled WGS sequence"/>
</dbReference>
<proteinExistence type="predicted"/>
<name>A0A1C3RCU8_9PROT</name>
<reference evidence="3 4" key="1">
    <citation type="submission" date="2016-07" db="EMBL/GenBank/DDBJ databases">
        <authorList>
            <person name="Lefevre C.T."/>
        </authorList>
    </citation>
    <scope>NUCLEOTIDE SEQUENCE [LARGE SCALE GENOMIC DNA]</scope>
    <source>
        <strain evidence="3">PR1</strain>
    </source>
</reference>
<evidence type="ECO:0000259" key="2">
    <source>
        <dbReference type="Pfam" id="PF09835"/>
    </source>
</evidence>
<dbReference type="STRING" id="1867952.MTBPR1_10338"/>
<organism evidence="3 4">
    <name type="scientific">Candidatus Terasakiella magnetica</name>
    <dbReference type="NCBI Taxonomy" id="1867952"/>
    <lineage>
        <taxon>Bacteria</taxon>
        <taxon>Pseudomonadati</taxon>
        <taxon>Pseudomonadota</taxon>
        <taxon>Alphaproteobacteria</taxon>
        <taxon>Rhodospirillales</taxon>
        <taxon>Terasakiellaceae</taxon>
        <taxon>Terasakiella</taxon>
    </lineage>
</organism>
<feature type="transmembrane region" description="Helical" evidence="1">
    <location>
        <begin position="79"/>
        <end position="100"/>
    </location>
</feature>
<feature type="transmembrane region" description="Helical" evidence="1">
    <location>
        <begin position="148"/>
        <end position="175"/>
    </location>
</feature>
<gene>
    <name evidence="3" type="ORF">MTBPR1_10338</name>
</gene>
<dbReference type="RefSeq" id="WP_069185805.1">
    <property type="nucleotide sequence ID" value="NZ_FLYE01000001.1"/>
</dbReference>
<dbReference type="AlphaFoldDB" id="A0A1C3RCU8"/>
<dbReference type="Pfam" id="PF09835">
    <property type="entry name" value="DUF2062"/>
    <property type="match status" value="1"/>
</dbReference>
<dbReference type="PANTHER" id="PTHR40547">
    <property type="entry name" value="SLL0298 PROTEIN"/>
    <property type="match status" value="1"/>
</dbReference>
<dbReference type="EMBL" id="FLYE01000001">
    <property type="protein sequence ID" value="SCA55091.1"/>
    <property type="molecule type" value="Genomic_DNA"/>
</dbReference>
<feature type="domain" description="DUF2062" evidence="2">
    <location>
        <begin position="26"/>
        <end position="183"/>
    </location>
</feature>
<dbReference type="InterPro" id="IPR018639">
    <property type="entry name" value="DUF2062"/>
</dbReference>
<accession>A0A1C3RCU8</accession>
<dbReference type="OrthoDB" id="7360463at2"/>